<organism evidence="1 2">
    <name type="scientific">Acetobacterium wieringae</name>
    <dbReference type="NCBI Taxonomy" id="52694"/>
    <lineage>
        <taxon>Bacteria</taxon>
        <taxon>Bacillati</taxon>
        <taxon>Bacillota</taxon>
        <taxon>Clostridia</taxon>
        <taxon>Eubacteriales</taxon>
        <taxon>Eubacteriaceae</taxon>
        <taxon>Acetobacterium</taxon>
    </lineage>
</organism>
<accession>A0A1F2PMK7</accession>
<evidence type="ECO:0000313" key="1">
    <source>
        <dbReference type="EMBL" id="OFV72074.1"/>
    </source>
</evidence>
<reference evidence="1 2" key="1">
    <citation type="submission" date="2015-09" db="EMBL/GenBank/DDBJ databases">
        <title>Genome sequence of Acetobacterium wieringae DSM 1911.</title>
        <authorList>
            <person name="Poehlein A."/>
            <person name="Bengelsdorf F.R."/>
            <person name="Schiel-Bengelsdorf B."/>
            <person name="Duerre P."/>
            <person name="Daniel R."/>
        </authorList>
    </citation>
    <scope>NUCLEOTIDE SEQUENCE [LARGE SCALE GENOMIC DNA]</scope>
    <source>
        <strain evidence="1 2">DSM 1911</strain>
    </source>
</reference>
<evidence type="ECO:0000313" key="2">
    <source>
        <dbReference type="Proteomes" id="UP000176244"/>
    </source>
</evidence>
<protein>
    <submittedName>
        <fullName evidence="1">Uncharacterized protein</fullName>
    </submittedName>
</protein>
<name>A0A1F2PMK7_9FIRM</name>
<gene>
    <name evidence="1" type="ORF">ACWI_03240</name>
</gene>
<dbReference type="Proteomes" id="UP000176244">
    <property type="component" value="Unassembled WGS sequence"/>
</dbReference>
<dbReference type="RefSeq" id="WP_070369703.1">
    <property type="nucleotide sequence ID" value="NZ_LKEU01000012.1"/>
</dbReference>
<proteinExistence type="predicted"/>
<dbReference type="STRING" id="52694.ACWI_03240"/>
<sequence>MIIVLRSGICIDEEYLKSIHDPIKSVIKKELPEEHQTNEVIKYVLDELIKEIDELRVIL</sequence>
<comment type="caution">
    <text evidence="1">The sequence shown here is derived from an EMBL/GenBank/DDBJ whole genome shotgun (WGS) entry which is preliminary data.</text>
</comment>
<dbReference type="AlphaFoldDB" id="A0A1F2PMK7"/>
<dbReference type="EMBL" id="LKEU01000012">
    <property type="protein sequence ID" value="OFV72074.1"/>
    <property type="molecule type" value="Genomic_DNA"/>
</dbReference>